<name>A0A0E9R153_ANGAN</name>
<dbReference type="EMBL" id="GBXM01086519">
    <property type="protein sequence ID" value="JAH22058.1"/>
    <property type="molecule type" value="Transcribed_RNA"/>
</dbReference>
<reference evidence="1" key="2">
    <citation type="journal article" date="2015" name="Fish Shellfish Immunol.">
        <title>Early steps in the European eel (Anguilla anguilla)-Vibrio vulnificus interaction in the gills: Role of the RtxA13 toxin.</title>
        <authorList>
            <person name="Callol A."/>
            <person name="Pajuelo D."/>
            <person name="Ebbesson L."/>
            <person name="Teles M."/>
            <person name="MacKenzie S."/>
            <person name="Amaro C."/>
        </authorList>
    </citation>
    <scope>NUCLEOTIDE SEQUENCE</scope>
</reference>
<organism evidence="1">
    <name type="scientific">Anguilla anguilla</name>
    <name type="common">European freshwater eel</name>
    <name type="synonym">Muraena anguilla</name>
    <dbReference type="NCBI Taxonomy" id="7936"/>
    <lineage>
        <taxon>Eukaryota</taxon>
        <taxon>Metazoa</taxon>
        <taxon>Chordata</taxon>
        <taxon>Craniata</taxon>
        <taxon>Vertebrata</taxon>
        <taxon>Euteleostomi</taxon>
        <taxon>Actinopterygii</taxon>
        <taxon>Neopterygii</taxon>
        <taxon>Teleostei</taxon>
        <taxon>Anguilliformes</taxon>
        <taxon>Anguillidae</taxon>
        <taxon>Anguilla</taxon>
    </lineage>
</organism>
<dbReference type="AlphaFoldDB" id="A0A0E9R153"/>
<reference evidence="1" key="1">
    <citation type="submission" date="2014-11" db="EMBL/GenBank/DDBJ databases">
        <authorList>
            <person name="Amaro Gonzalez C."/>
        </authorList>
    </citation>
    <scope>NUCLEOTIDE SEQUENCE</scope>
</reference>
<sequence>MRCHSKSCPSDYEHGMTSAPWADIIFPHLQP</sequence>
<evidence type="ECO:0000313" key="1">
    <source>
        <dbReference type="EMBL" id="JAH22058.1"/>
    </source>
</evidence>
<accession>A0A0E9R153</accession>
<proteinExistence type="predicted"/>
<protein>
    <submittedName>
        <fullName evidence="1">Uncharacterized protein</fullName>
    </submittedName>
</protein>